<dbReference type="AlphaFoldDB" id="A0A9P4XNE0"/>
<gene>
    <name evidence="1" type="ORF">CFAM422_002181</name>
</gene>
<keyword evidence="2" id="KW-1185">Reference proteome</keyword>
<reference evidence="1 2" key="1">
    <citation type="submission" date="2018-06" db="EMBL/GenBank/DDBJ databases">
        <title>Genome analysis of cellulolytic fungus Trichoderma lentiforme CFAM-422.</title>
        <authorList>
            <person name="Steindorff A.S."/>
            <person name="Formighieri E.F."/>
            <person name="Midorikawa G.E.O."/>
            <person name="Tamietti M.S."/>
            <person name="Ramos E.Z."/>
            <person name="Silva A.S."/>
            <person name="Bon E.P.S."/>
            <person name="Mendes T.D."/>
            <person name="Damaso M.C.T."/>
            <person name="Favaro L.C.L."/>
        </authorList>
    </citation>
    <scope>NUCLEOTIDE SEQUENCE [LARGE SCALE GENOMIC DNA]</scope>
    <source>
        <strain evidence="1 2">CFAM-422</strain>
    </source>
</reference>
<sequence>MIDQVPAPDLAVEVVAPRACLCGKRVRTRSDKLQQADAVGQGDGKLGGLLQTSKWPTSQCYARSTKSG</sequence>
<organism evidence="1 2">
    <name type="scientific">Trichoderma lentiforme</name>
    <dbReference type="NCBI Taxonomy" id="1567552"/>
    <lineage>
        <taxon>Eukaryota</taxon>
        <taxon>Fungi</taxon>
        <taxon>Dikarya</taxon>
        <taxon>Ascomycota</taxon>
        <taxon>Pezizomycotina</taxon>
        <taxon>Sordariomycetes</taxon>
        <taxon>Hypocreomycetidae</taxon>
        <taxon>Hypocreales</taxon>
        <taxon>Hypocreaceae</taxon>
        <taxon>Trichoderma</taxon>
    </lineage>
</organism>
<dbReference type="EMBL" id="QLNT01000003">
    <property type="protein sequence ID" value="KAF3075760.1"/>
    <property type="molecule type" value="Genomic_DNA"/>
</dbReference>
<comment type="caution">
    <text evidence="1">The sequence shown here is derived from an EMBL/GenBank/DDBJ whole genome shotgun (WGS) entry which is preliminary data.</text>
</comment>
<dbReference type="Proteomes" id="UP000801864">
    <property type="component" value="Unassembled WGS sequence"/>
</dbReference>
<protein>
    <submittedName>
        <fullName evidence="1">Uncharacterized protein</fullName>
    </submittedName>
</protein>
<proteinExistence type="predicted"/>
<name>A0A9P4XNE0_9HYPO</name>
<evidence type="ECO:0000313" key="1">
    <source>
        <dbReference type="EMBL" id="KAF3075760.1"/>
    </source>
</evidence>
<evidence type="ECO:0000313" key="2">
    <source>
        <dbReference type="Proteomes" id="UP000801864"/>
    </source>
</evidence>
<accession>A0A9P4XNE0</accession>